<dbReference type="InterPro" id="IPR000600">
    <property type="entry name" value="ROK"/>
</dbReference>
<dbReference type="InterPro" id="IPR036390">
    <property type="entry name" value="WH_DNA-bd_sf"/>
</dbReference>
<evidence type="ECO:0000313" key="3">
    <source>
        <dbReference type="Proteomes" id="UP001178281"/>
    </source>
</evidence>
<dbReference type="EMBL" id="JAUTIX010000008">
    <property type="protein sequence ID" value="MDP0400072.1"/>
    <property type="molecule type" value="Genomic_DNA"/>
</dbReference>
<dbReference type="Pfam" id="PF00480">
    <property type="entry name" value="ROK"/>
    <property type="match status" value="2"/>
</dbReference>
<dbReference type="PANTHER" id="PTHR18964">
    <property type="entry name" value="ROK (REPRESSOR, ORF, KINASE) FAMILY"/>
    <property type="match status" value="1"/>
</dbReference>
<sequence>MTRRSESTVRPGWKLAGVDIKRANTAACAVALRDRGPSSIAGIAEATGLSRVTVETILDELVSTGLVLDEGIVPTPGAGRPARRFEFAASFGVVVGVDLGAHRSRVVVSDLVGDVLATSERSSDARGGALRPDELTGLVEEAVSRAGVERVLAIAVSVTGLVSEDGRIVVSDNLGDWVGANPATLLSERYSCPVVVDNDTRLATAGEHRMGIARGCESVVYFHAGHRFSVGSVVNGRVLRGSHYAAGEVGGVLFSPDRANAEWKSAATAKDVLELAALGDAGAEAEVREVVGEAARGLAAIVMLIDPEIVVIGGGLSQAGEALLRPIRAAVAELVDVPVEHTMVTSPLGADAPLIGALTLAYDLAAEPVFEMPDVPLPDLASSSLGRGIGARAGAADE</sequence>
<keyword evidence="3" id="KW-1185">Reference proteome</keyword>
<evidence type="ECO:0000256" key="1">
    <source>
        <dbReference type="ARBA" id="ARBA00006479"/>
    </source>
</evidence>
<dbReference type="Gene3D" id="3.30.420.40">
    <property type="match status" value="3"/>
</dbReference>
<proteinExistence type="inferred from homology"/>
<comment type="similarity">
    <text evidence="1">Belongs to the ROK (NagC/XylR) family.</text>
</comment>
<comment type="caution">
    <text evidence="2">The sequence shown here is derived from an EMBL/GenBank/DDBJ whole genome shotgun (WGS) entry which is preliminary data.</text>
</comment>
<dbReference type="Gene3D" id="1.10.10.10">
    <property type="entry name" value="Winged helix-like DNA-binding domain superfamily/Winged helix DNA-binding domain"/>
    <property type="match status" value="1"/>
</dbReference>
<organism evidence="2 3">
    <name type="scientific">Tsukamurella strandjordii</name>
    <dbReference type="NCBI Taxonomy" id="147577"/>
    <lineage>
        <taxon>Bacteria</taxon>
        <taxon>Bacillati</taxon>
        <taxon>Actinomycetota</taxon>
        <taxon>Actinomycetes</taxon>
        <taxon>Mycobacteriales</taxon>
        <taxon>Tsukamurellaceae</taxon>
        <taxon>Tsukamurella</taxon>
    </lineage>
</organism>
<accession>A0AA90SNB0</accession>
<reference evidence="2" key="1">
    <citation type="submission" date="2023-08" db="EMBL/GenBank/DDBJ databases">
        <title>The draft genome of Tsukamurella strandjordii strain 050030.</title>
        <authorList>
            <person name="Zhao F."/>
            <person name="Feng Y."/>
            <person name="Zong Z."/>
        </authorList>
    </citation>
    <scope>NUCLEOTIDE SEQUENCE</scope>
    <source>
        <strain evidence="2">050030</strain>
    </source>
</reference>
<dbReference type="CDD" id="cd23763">
    <property type="entry name" value="ASKHA_ATPase_ROK"/>
    <property type="match status" value="1"/>
</dbReference>
<dbReference type="AlphaFoldDB" id="A0AA90SNB0"/>
<protein>
    <submittedName>
        <fullName evidence="2">ROK family protein</fullName>
    </submittedName>
</protein>
<name>A0AA90SNB0_9ACTN</name>
<evidence type="ECO:0000313" key="2">
    <source>
        <dbReference type="EMBL" id="MDP0400072.1"/>
    </source>
</evidence>
<dbReference type="SUPFAM" id="SSF46785">
    <property type="entry name" value="Winged helix' DNA-binding domain"/>
    <property type="match status" value="1"/>
</dbReference>
<dbReference type="PANTHER" id="PTHR18964:SF149">
    <property type="entry name" value="BIFUNCTIONAL UDP-N-ACETYLGLUCOSAMINE 2-EPIMERASE_N-ACETYLMANNOSAMINE KINASE"/>
    <property type="match status" value="1"/>
</dbReference>
<dbReference type="InterPro" id="IPR036388">
    <property type="entry name" value="WH-like_DNA-bd_sf"/>
</dbReference>
<dbReference type="SUPFAM" id="SSF53067">
    <property type="entry name" value="Actin-like ATPase domain"/>
    <property type="match status" value="1"/>
</dbReference>
<dbReference type="RefSeq" id="WP_305112532.1">
    <property type="nucleotide sequence ID" value="NZ_JAUTIX010000008.1"/>
</dbReference>
<dbReference type="InterPro" id="IPR043129">
    <property type="entry name" value="ATPase_NBD"/>
</dbReference>
<dbReference type="Proteomes" id="UP001178281">
    <property type="component" value="Unassembled WGS sequence"/>
</dbReference>
<gene>
    <name evidence="2" type="ORF">Q7X28_19320</name>
</gene>